<evidence type="ECO:0000313" key="3">
    <source>
        <dbReference type="Proteomes" id="UP001476798"/>
    </source>
</evidence>
<reference evidence="2 3" key="1">
    <citation type="submission" date="2021-06" db="EMBL/GenBank/DDBJ databases">
        <authorList>
            <person name="Palmer J.M."/>
        </authorList>
    </citation>
    <scope>NUCLEOTIDE SEQUENCE [LARGE SCALE GENOMIC DNA]</scope>
    <source>
        <strain evidence="2 3">GA_2019</strain>
        <tissue evidence="2">Muscle</tissue>
    </source>
</reference>
<gene>
    <name evidence="2" type="ORF">GOODEAATRI_021467</name>
</gene>
<evidence type="ECO:0000313" key="2">
    <source>
        <dbReference type="EMBL" id="MEQ2189072.1"/>
    </source>
</evidence>
<protein>
    <submittedName>
        <fullName evidence="2">Uncharacterized protein</fullName>
    </submittedName>
</protein>
<name>A0ABV0Q0I0_9TELE</name>
<sequence>MLQTLRPQTPLKPTEIKKPHSMNPGLGQGCRLPKIKSYSEGRRPKLPVCLRLPSCHPSFLFLNMDNDCLRLQNHKSEVPIATEQLARLPIIIIINHADFTVFSGTAGGCTGQGAAGASGTAKQAGKERIACRRKGGCGGREDHKEQKGDVKLCFL</sequence>
<feature type="region of interest" description="Disordered" evidence="1">
    <location>
        <begin position="1"/>
        <end position="29"/>
    </location>
</feature>
<organism evidence="2 3">
    <name type="scientific">Goodea atripinnis</name>
    <dbReference type="NCBI Taxonomy" id="208336"/>
    <lineage>
        <taxon>Eukaryota</taxon>
        <taxon>Metazoa</taxon>
        <taxon>Chordata</taxon>
        <taxon>Craniata</taxon>
        <taxon>Vertebrata</taxon>
        <taxon>Euteleostomi</taxon>
        <taxon>Actinopterygii</taxon>
        <taxon>Neopterygii</taxon>
        <taxon>Teleostei</taxon>
        <taxon>Neoteleostei</taxon>
        <taxon>Acanthomorphata</taxon>
        <taxon>Ovalentaria</taxon>
        <taxon>Atherinomorphae</taxon>
        <taxon>Cyprinodontiformes</taxon>
        <taxon>Goodeidae</taxon>
        <taxon>Goodea</taxon>
    </lineage>
</organism>
<evidence type="ECO:0000256" key="1">
    <source>
        <dbReference type="SAM" id="MobiDB-lite"/>
    </source>
</evidence>
<dbReference type="PROSITE" id="PS51257">
    <property type="entry name" value="PROKAR_LIPOPROTEIN"/>
    <property type="match status" value="1"/>
</dbReference>
<keyword evidence="3" id="KW-1185">Reference proteome</keyword>
<comment type="caution">
    <text evidence="2">The sequence shown here is derived from an EMBL/GenBank/DDBJ whole genome shotgun (WGS) entry which is preliminary data.</text>
</comment>
<dbReference type="Proteomes" id="UP001476798">
    <property type="component" value="Unassembled WGS sequence"/>
</dbReference>
<accession>A0ABV0Q0I0</accession>
<proteinExistence type="predicted"/>
<dbReference type="EMBL" id="JAHRIO010092059">
    <property type="protein sequence ID" value="MEQ2189072.1"/>
    <property type="molecule type" value="Genomic_DNA"/>
</dbReference>